<protein>
    <submittedName>
        <fullName evidence="1">Uncharacterized protein</fullName>
    </submittedName>
</protein>
<organism evidence="1 2">
    <name type="scientific">Candidatus Parvarchaeum acidophilus ARMAN-5</name>
    <dbReference type="NCBI Taxonomy" id="662762"/>
    <lineage>
        <taxon>Archaea</taxon>
        <taxon>Candidatus Parvarchaeota</taxon>
        <taxon>Candidatus Parvarchaeum</taxon>
    </lineage>
</organism>
<dbReference type="SUPFAM" id="SSF46785">
    <property type="entry name" value="Winged helix' DNA-binding domain"/>
    <property type="match status" value="1"/>
</dbReference>
<dbReference type="EMBL" id="GG745550">
    <property type="protein sequence ID" value="EFD92946.1"/>
    <property type="molecule type" value="Genomic_DNA"/>
</dbReference>
<evidence type="ECO:0000313" key="1">
    <source>
        <dbReference type="EMBL" id="EFD92946.1"/>
    </source>
</evidence>
<sequence>MVRKINENLMDDIMKILLQGEKTGYEVYKDLKKNGRNISSRLVYHYLHVALKEDKVSMEKKNEIGRFSWGSTAIKNYYKLK</sequence>
<dbReference type="AlphaFoldDB" id="D6GV19"/>
<dbReference type="InterPro" id="IPR036388">
    <property type="entry name" value="WH-like_DNA-bd_sf"/>
</dbReference>
<evidence type="ECO:0000313" key="2">
    <source>
        <dbReference type="Proteomes" id="UP000009376"/>
    </source>
</evidence>
<gene>
    <name evidence="1" type="ORF">BJBARM5_0320</name>
</gene>
<proteinExistence type="predicted"/>
<dbReference type="Gene3D" id="1.10.10.10">
    <property type="entry name" value="Winged helix-like DNA-binding domain superfamily/Winged helix DNA-binding domain"/>
    <property type="match status" value="1"/>
</dbReference>
<accession>D6GV19</accession>
<name>D6GV19_PARA5</name>
<dbReference type="Proteomes" id="UP000009376">
    <property type="component" value="Unassembled WGS sequence"/>
</dbReference>
<reference evidence="1 2" key="1">
    <citation type="journal article" date="2010" name="Proc. Natl. Acad. Sci. U.S.A.">
        <title>Enigmatic, ultrasmall, uncultivated Archaea.</title>
        <authorList>
            <person name="Baker B.J."/>
            <person name="Comolli L.R."/>
            <person name="Dick G.J."/>
            <person name="Hauser L.J."/>
            <person name="Hyatt D."/>
            <person name="Dill B.D."/>
            <person name="Land M.L."/>
            <person name="Verberkmoes N.C."/>
            <person name="Hettich R.L."/>
            <person name="Banfield J.F."/>
        </authorList>
    </citation>
    <scope>NUCLEOTIDE SEQUENCE [LARGE SCALE GENOMIC DNA]</scope>
</reference>
<dbReference type="InterPro" id="IPR036390">
    <property type="entry name" value="WH_DNA-bd_sf"/>
</dbReference>